<dbReference type="EMBL" id="FAVB01000003">
    <property type="protein sequence ID" value="CUU84172.1"/>
    <property type="molecule type" value="Genomic_DNA"/>
</dbReference>
<organism evidence="1 3">
    <name type="scientific">Campylobacter hyointestinalis subsp. hyointestinalis</name>
    <dbReference type="NCBI Taxonomy" id="91352"/>
    <lineage>
        <taxon>Bacteria</taxon>
        <taxon>Pseudomonadati</taxon>
        <taxon>Campylobacterota</taxon>
        <taxon>Epsilonproteobacteria</taxon>
        <taxon>Campylobacterales</taxon>
        <taxon>Campylobacteraceae</taxon>
        <taxon>Campylobacter</taxon>
    </lineage>
</organism>
<keyword evidence="3" id="KW-1185">Reference proteome</keyword>
<evidence type="ECO:0000313" key="3">
    <source>
        <dbReference type="Proteomes" id="UP000052237"/>
    </source>
</evidence>
<evidence type="ECO:0000313" key="1">
    <source>
        <dbReference type="EMBL" id="CUU84172.1"/>
    </source>
</evidence>
<accession>A0A9W5EZM5</accession>
<sequence>MKIDLIKDKKKLILLFLGYSFTPSSVRHLNLEDYGLCVVYDYSDLWFDYEILKDREIYLIAWSMGVWAANLVLKDIKLKTAVAINGTPFGIDDEFGIKKDIFYKSISDYDFEGFKKLCFLGISENKIKGFQFNRNAKFELINLYKNASQKNEDHINWNKAIISKKDLIFPSKVCLDYFKQKAVCINAPHFVFFKFKSFGEIFEI</sequence>
<accession>A0A0S4SCR0</accession>
<dbReference type="ESTHER" id="camfe-a0a0s4scr0">
    <property type="family name" value="BioG_Pimeloyl-ACP-methyl-esterase"/>
</dbReference>
<dbReference type="InterPro" id="IPR007398">
    <property type="entry name" value="BioG"/>
</dbReference>
<gene>
    <name evidence="1" type="ORF">ERS686654_01498</name>
    <name evidence="2" type="ORF">ERS739223_01546</name>
</gene>
<proteinExistence type="predicted"/>
<comment type="caution">
    <text evidence="1">The sequence shown here is derived from an EMBL/GenBank/DDBJ whole genome shotgun (WGS) entry which is preliminary data.</text>
</comment>
<dbReference type="Pfam" id="PF04301">
    <property type="entry name" value="BioG"/>
    <property type="match status" value="1"/>
</dbReference>
<dbReference type="Proteomes" id="UP000052237">
    <property type="component" value="Unassembled WGS sequence"/>
</dbReference>
<dbReference type="AlphaFoldDB" id="A0A0S4SCR0"/>
<reference evidence="3 4" key="1">
    <citation type="submission" date="2015-11" db="EMBL/GenBank/DDBJ databases">
        <authorList>
            <consortium name="Pathogen Informatics"/>
        </authorList>
    </citation>
    <scope>NUCLEOTIDE SEQUENCE [LARGE SCALE GENOMIC DNA]</scope>
    <source>
        <strain evidence="1 3">006A-0059</strain>
        <strain evidence="2 4">007A-0283</strain>
    </source>
</reference>
<name>A0A0S4SCR0_CAMHY</name>
<evidence type="ECO:0000313" key="4">
    <source>
        <dbReference type="Proteomes" id="UP000052245"/>
    </source>
</evidence>
<dbReference type="RefSeq" id="WP_059434583.1">
    <property type="nucleotide sequence ID" value="NZ_FAUY01000003.1"/>
</dbReference>
<dbReference type="Proteomes" id="UP000052245">
    <property type="component" value="Unassembled WGS sequence"/>
</dbReference>
<evidence type="ECO:0000313" key="2">
    <source>
        <dbReference type="EMBL" id="CUU90270.1"/>
    </source>
</evidence>
<protein>
    <submittedName>
        <fullName evidence="1">Biotin synthesis protein BioG</fullName>
    </submittedName>
</protein>
<dbReference type="EMBL" id="FAVC01000003">
    <property type="protein sequence ID" value="CUU90270.1"/>
    <property type="molecule type" value="Genomic_DNA"/>
</dbReference>